<dbReference type="Proteomes" id="UP000221114">
    <property type="component" value="Segment"/>
</dbReference>
<keyword evidence="1" id="KW-0472">Membrane</keyword>
<accession>A0A286QMN8</accession>
<keyword evidence="1" id="KW-1133">Transmembrane helix</keyword>
<organism evidence="2 3">
    <name type="scientific">Streptococcus phage P0092</name>
    <dbReference type="NCBI Taxonomy" id="1971411"/>
    <lineage>
        <taxon>Viruses</taxon>
        <taxon>Duplodnaviria</taxon>
        <taxon>Heunggongvirae</taxon>
        <taxon>Uroviricota</taxon>
        <taxon>Caudoviricetes</taxon>
        <taxon>Aliceevansviridae</taxon>
        <taxon>Vansinderenvirus</taxon>
        <taxon>Vansinderenvirus P0092</taxon>
    </lineage>
</organism>
<reference evidence="2 3" key="1">
    <citation type="journal article" date="2017" name="Front. Microbiol.">
        <title>Global Survey and Genome Exploration of Bacteriophages Infecting the Lactic Acid Bacterium Streptococcus thermophilus.</title>
        <authorList>
            <person name="McDonnell B."/>
            <person name="Mahony J."/>
            <person name="Hanemaaijer L."/>
            <person name="Neve H."/>
            <person name="Noben J.-P."/>
            <person name="Lugli G.A."/>
            <person name="Ventura M."/>
            <person name="Kouwen T.R."/>
            <person name="van Sinderen D."/>
        </authorList>
    </citation>
    <scope>NUCLEOTIDE SEQUENCE [LARGE SCALE GENOMIC DNA]</scope>
</reference>
<evidence type="ECO:0000313" key="3">
    <source>
        <dbReference type="Proteomes" id="UP000221114"/>
    </source>
</evidence>
<feature type="transmembrane region" description="Helical" evidence="1">
    <location>
        <begin position="12"/>
        <end position="35"/>
    </location>
</feature>
<feature type="transmembrane region" description="Helical" evidence="1">
    <location>
        <begin position="47"/>
        <end position="65"/>
    </location>
</feature>
<gene>
    <name evidence="2" type="ORF">P0092_48</name>
</gene>
<sequence length="99" mass="10945">MKKNKYTLPEVIIAICVLFPISVVLSGFTITYGWNNILASIAGVPKITIIQAIGLYVLVSFIVSSGRDSAVENFVELCFRVLLTPVTTLLAFWMVTLFM</sequence>
<name>A0A286QMN8_9CAUD</name>
<dbReference type="EMBL" id="KY705252">
    <property type="protein sequence ID" value="ARU13050.1"/>
    <property type="molecule type" value="Genomic_DNA"/>
</dbReference>
<keyword evidence="3" id="KW-1185">Reference proteome</keyword>
<proteinExistence type="predicted"/>
<evidence type="ECO:0000313" key="2">
    <source>
        <dbReference type="EMBL" id="ARU13050.1"/>
    </source>
</evidence>
<keyword evidence="1" id="KW-0812">Transmembrane</keyword>
<feature type="transmembrane region" description="Helical" evidence="1">
    <location>
        <begin position="77"/>
        <end position="98"/>
    </location>
</feature>
<evidence type="ECO:0000256" key="1">
    <source>
        <dbReference type="SAM" id="Phobius"/>
    </source>
</evidence>
<protein>
    <submittedName>
        <fullName evidence="2">Uncharacterized protein</fullName>
    </submittedName>
</protein>